<dbReference type="PANTHER" id="PTHR36582">
    <property type="entry name" value="ANTITOXIN PARD"/>
    <property type="match status" value="1"/>
</dbReference>
<dbReference type="NCBIfam" id="TIGR02606">
    <property type="entry name" value="antidote_CC2985"/>
    <property type="match status" value="1"/>
</dbReference>
<evidence type="ECO:0000313" key="3">
    <source>
        <dbReference type="EMBL" id="ADP72058.1"/>
    </source>
</evidence>
<accession>E3I8S9</accession>
<name>E3I8S9_RHOVT</name>
<dbReference type="OrthoDB" id="9815501at2"/>
<dbReference type="Proteomes" id="UP000001399">
    <property type="component" value="Chromosome"/>
</dbReference>
<gene>
    <name evidence="3" type="ordered locus">Rvan_2850</name>
</gene>
<reference evidence="4" key="1">
    <citation type="journal article" date="2011" name="J. Bacteriol.">
        <title>Genome sequences of eight morphologically diverse alphaproteobacteria.</title>
        <authorList>
            <consortium name="US DOE Joint Genome Institute"/>
            <person name="Brown P.J."/>
            <person name="Kysela D.T."/>
            <person name="Buechlein A."/>
            <person name="Hemmerich C."/>
            <person name="Brun Y.V."/>
        </authorList>
    </citation>
    <scope>NUCLEOTIDE SEQUENCE [LARGE SCALE GENOMIC DNA]</scope>
    <source>
        <strain evidence="4">ATCC 17100 / ATH 3.1.1 / DSM 162 / LMG 4299</strain>
    </source>
</reference>
<dbReference type="PANTHER" id="PTHR36582:SF2">
    <property type="entry name" value="ANTITOXIN PARD"/>
    <property type="match status" value="1"/>
</dbReference>
<proteinExistence type="inferred from homology"/>
<protein>
    <submittedName>
        <fullName evidence="3">Addiction module antidote protein, CC2985 family</fullName>
    </submittedName>
</protein>
<dbReference type="GO" id="GO:0006355">
    <property type="term" value="P:regulation of DNA-templated transcription"/>
    <property type="evidence" value="ECO:0007669"/>
    <property type="project" value="InterPro"/>
</dbReference>
<dbReference type="InterPro" id="IPR038296">
    <property type="entry name" value="ParD_sf"/>
</dbReference>
<sequence length="90" mass="10085">MPTRNVSLTPEQDAFIDEVLEKGEYRNASEAMRDAIRALQQRRALESLKLDKLRLSIQAGVAALERGEYDEVDDADLDAYLDDLAASTSR</sequence>
<dbReference type="eggNOG" id="COG3609">
    <property type="taxonomic scope" value="Bacteria"/>
</dbReference>
<dbReference type="EMBL" id="CP002292">
    <property type="protein sequence ID" value="ADP72058.1"/>
    <property type="molecule type" value="Genomic_DNA"/>
</dbReference>
<dbReference type="SUPFAM" id="SSF47598">
    <property type="entry name" value="Ribbon-helix-helix"/>
    <property type="match status" value="1"/>
</dbReference>
<keyword evidence="4" id="KW-1185">Reference proteome</keyword>
<dbReference type="CDD" id="cd22231">
    <property type="entry name" value="RHH_NikR_HicB-like"/>
    <property type="match status" value="1"/>
</dbReference>
<dbReference type="RefSeq" id="WP_013420427.1">
    <property type="nucleotide sequence ID" value="NC_014664.1"/>
</dbReference>
<dbReference type="AlphaFoldDB" id="E3I8S9"/>
<dbReference type="Gene3D" id="6.10.10.120">
    <property type="entry name" value="Antitoxin ParD1-like"/>
    <property type="match status" value="1"/>
</dbReference>
<dbReference type="InterPro" id="IPR010985">
    <property type="entry name" value="Ribbon_hlx_hlx"/>
</dbReference>
<dbReference type="Pfam" id="PF03693">
    <property type="entry name" value="ParD_antitoxin"/>
    <property type="match status" value="1"/>
</dbReference>
<evidence type="ECO:0000313" key="4">
    <source>
        <dbReference type="Proteomes" id="UP000001399"/>
    </source>
</evidence>
<comment type="similarity">
    <text evidence="1">Belongs to the ParD antitoxin family.</text>
</comment>
<evidence type="ECO:0000256" key="1">
    <source>
        <dbReference type="ARBA" id="ARBA00008580"/>
    </source>
</evidence>
<dbReference type="HOGENOM" id="CLU_144805_1_1_5"/>
<dbReference type="InterPro" id="IPR022789">
    <property type="entry name" value="ParD"/>
</dbReference>
<evidence type="ECO:0000256" key="2">
    <source>
        <dbReference type="ARBA" id="ARBA00022649"/>
    </source>
</evidence>
<dbReference type="STRING" id="648757.Rvan_2850"/>
<keyword evidence="2" id="KW-1277">Toxin-antitoxin system</keyword>
<dbReference type="KEGG" id="rva:Rvan_2850"/>
<organism evidence="3 4">
    <name type="scientific">Rhodomicrobium vannielii (strain ATCC 17100 / DSM 162 / LMG 4299 / NCIMB 10020 / ATH 3.1.1)</name>
    <dbReference type="NCBI Taxonomy" id="648757"/>
    <lineage>
        <taxon>Bacteria</taxon>
        <taxon>Pseudomonadati</taxon>
        <taxon>Pseudomonadota</taxon>
        <taxon>Alphaproteobacteria</taxon>
        <taxon>Hyphomicrobiales</taxon>
        <taxon>Hyphomicrobiaceae</taxon>
        <taxon>Rhodomicrobium</taxon>
    </lineage>
</organism>